<evidence type="ECO:0000313" key="2">
    <source>
        <dbReference type="Proteomes" id="UP000729402"/>
    </source>
</evidence>
<proteinExistence type="predicted"/>
<gene>
    <name evidence="1" type="ORF">GUJ93_ZPchr0005g16028</name>
</gene>
<dbReference type="AlphaFoldDB" id="A0A8J5VI95"/>
<dbReference type="Proteomes" id="UP000729402">
    <property type="component" value="Unassembled WGS sequence"/>
</dbReference>
<name>A0A8J5VI95_ZIZPA</name>
<sequence length="1071" mass="121063">MSSPPREHVERIRRERYYIGRGEQNPLAEDMHQAVNYLSQELYSKDVHFLMELVQNGFSPSNIESICRVGKSTKKGNRDRGYIGEKGIGFKSVFLISSLPHIFSNGYQIRFNEKPCPESGIGYIVPEWVESRPSLSDIRSIYGSSKVLPTTTIILPLKSDKVDAVKKQLSSMHPEMLLFLTKIRQLSVKEHNYNPNGSTVSEIAISSEKNFQVRKNVKAESYTLYLSAIENEKGEQECCYYMWRQRFPVKPDNRVDKRAEIDEWVITLAFPFGQRLSRGKQHLPGVYAFLPTEMVTNFPFVIQADFLLASSREAILFDSPWNKGILECVPSAFLNAFVALVKSGDDAPAMSAPSMFNFLPVDSSLIPLLESVRSGIKEKVLAEDIVPCESYTPQKIFCKPGLVRKLIPAFWDILCEAQVFKIDLKNLSTHGTYILSYNFDKIEYNGVLKFLGIESVDPGWYAKCIEGSNLVKEVPEKLYLEILSFVADNWHKFSSTNMCSIPLLKYVDRSDVLLFWSLSRASQSSDRLCIAPQEYLSWLISWNKEFPSSSLFFLPPDTHAALEDFSRKTTVIGWLESNAKVQAVSVGSYGSTVVSSLGSDRRSVIAFAHFLYHSSSQIMDTYQLNDLLNDMPVVDNYGNVVTTRNNILVPAKGSKWVGLMGTNPWRNEMYIELSSDYKSSGCFAGNHTSQDQLLAFLKTQLRASDVPFIKPPNASFPTVSSPLTVYNAILLLQWIRNLKSSGVELPARFFGCIQQGSWLKTSIGYKPPNESFLSNEEWGTLLQSGSSFVDIPMIDQQFYENKLQQYKQELKIIGVRFEFGEASEYIGSRLMSMSASNMLTRENVYSLLQLIRFMRGKHLSPSKLINSVKDGKWMKTVLGYSSPVGCIMYDSDWAVASCISSQPFLDVKFYDNAILSYKQELELLGVLAGFKDNYDLVIDNFKFSSAAITFEATILILKCIRYGKSCDDFLNKLRGLKWLKTNIGFCTPKETFLVDPEWECLTKVFSAIPIIDFGFYGSEIVSYKEELKKTGLITRFEEASKAITHIFKQMVSKCSISSSMLSAAPNTQPNS</sequence>
<dbReference type="OrthoDB" id="676847at2759"/>
<dbReference type="InterPro" id="IPR052957">
    <property type="entry name" value="Auxin_embryo_med"/>
</dbReference>
<dbReference type="EMBL" id="JAAALK010000284">
    <property type="protein sequence ID" value="KAG8068850.1"/>
    <property type="molecule type" value="Genomic_DNA"/>
</dbReference>
<reference evidence="1" key="2">
    <citation type="submission" date="2021-02" db="EMBL/GenBank/DDBJ databases">
        <authorList>
            <person name="Kimball J.A."/>
            <person name="Haas M.W."/>
            <person name="Macchietto M."/>
            <person name="Kono T."/>
            <person name="Duquette J."/>
            <person name="Shao M."/>
        </authorList>
    </citation>
    <scope>NUCLEOTIDE SEQUENCE</scope>
    <source>
        <tissue evidence="1">Fresh leaf tissue</tissue>
    </source>
</reference>
<keyword evidence="2" id="KW-1185">Reference proteome</keyword>
<accession>A0A8J5VI95</accession>
<comment type="caution">
    <text evidence="1">The sequence shown here is derived from an EMBL/GenBank/DDBJ whole genome shotgun (WGS) entry which is preliminary data.</text>
</comment>
<reference evidence="1" key="1">
    <citation type="journal article" date="2021" name="bioRxiv">
        <title>Whole Genome Assembly and Annotation of Northern Wild Rice, Zizania palustris L., Supports a Whole Genome Duplication in the Zizania Genus.</title>
        <authorList>
            <person name="Haas M."/>
            <person name="Kono T."/>
            <person name="Macchietto M."/>
            <person name="Millas R."/>
            <person name="McGilp L."/>
            <person name="Shao M."/>
            <person name="Duquette J."/>
            <person name="Hirsch C.N."/>
            <person name="Kimball J."/>
        </authorList>
    </citation>
    <scope>NUCLEOTIDE SEQUENCE</scope>
    <source>
        <tissue evidence="1">Fresh leaf tissue</tissue>
    </source>
</reference>
<protein>
    <submittedName>
        <fullName evidence="1">Uncharacterized protein</fullName>
    </submittedName>
</protein>
<evidence type="ECO:0000313" key="1">
    <source>
        <dbReference type="EMBL" id="KAG8068850.1"/>
    </source>
</evidence>
<dbReference type="PANTHER" id="PTHR32387">
    <property type="entry name" value="WU:FJ29H11"/>
    <property type="match status" value="1"/>
</dbReference>
<organism evidence="1 2">
    <name type="scientific">Zizania palustris</name>
    <name type="common">Northern wild rice</name>
    <dbReference type="NCBI Taxonomy" id="103762"/>
    <lineage>
        <taxon>Eukaryota</taxon>
        <taxon>Viridiplantae</taxon>
        <taxon>Streptophyta</taxon>
        <taxon>Embryophyta</taxon>
        <taxon>Tracheophyta</taxon>
        <taxon>Spermatophyta</taxon>
        <taxon>Magnoliopsida</taxon>
        <taxon>Liliopsida</taxon>
        <taxon>Poales</taxon>
        <taxon>Poaceae</taxon>
        <taxon>BOP clade</taxon>
        <taxon>Oryzoideae</taxon>
        <taxon>Oryzeae</taxon>
        <taxon>Zizaniinae</taxon>
        <taxon>Zizania</taxon>
    </lineage>
</organism>
<dbReference type="PANTHER" id="PTHR32387:SF3">
    <property type="entry name" value="ATP_DNA BINDING PROTEIN"/>
    <property type="match status" value="1"/>
</dbReference>